<proteinExistence type="predicted"/>
<protein>
    <submittedName>
        <fullName evidence="10">Response regulator transcription factor</fullName>
    </submittedName>
</protein>
<dbReference type="PROSITE" id="PS50110">
    <property type="entry name" value="RESPONSE_REGULATORY"/>
    <property type="match status" value="1"/>
</dbReference>
<dbReference type="InterPro" id="IPR039420">
    <property type="entry name" value="WalR-like"/>
</dbReference>
<dbReference type="PANTHER" id="PTHR48111">
    <property type="entry name" value="REGULATOR OF RPOS"/>
    <property type="match status" value="1"/>
</dbReference>
<keyword evidence="5" id="KW-0804">Transcription</keyword>
<evidence type="ECO:0000256" key="1">
    <source>
        <dbReference type="ARBA" id="ARBA00022553"/>
    </source>
</evidence>
<feature type="domain" description="Response regulatory" evidence="8">
    <location>
        <begin position="6"/>
        <end position="119"/>
    </location>
</feature>
<organism evidence="10 11">
    <name type="scientific">Cohnella hashimotonis</name>
    <dbReference type="NCBI Taxonomy" id="2826895"/>
    <lineage>
        <taxon>Bacteria</taxon>
        <taxon>Bacillati</taxon>
        <taxon>Bacillota</taxon>
        <taxon>Bacilli</taxon>
        <taxon>Bacillales</taxon>
        <taxon>Paenibacillaceae</taxon>
        <taxon>Cohnella</taxon>
    </lineage>
</organism>
<evidence type="ECO:0000313" key="10">
    <source>
        <dbReference type="EMBL" id="MDI4644028.1"/>
    </source>
</evidence>
<dbReference type="SUPFAM" id="SSF52172">
    <property type="entry name" value="CheY-like"/>
    <property type="match status" value="1"/>
</dbReference>
<dbReference type="PANTHER" id="PTHR48111:SF1">
    <property type="entry name" value="TWO-COMPONENT RESPONSE REGULATOR ORR33"/>
    <property type="match status" value="1"/>
</dbReference>
<keyword evidence="4 7" id="KW-0238">DNA-binding</keyword>
<evidence type="ECO:0000256" key="4">
    <source>
        <dbReference type="ARBA" id="ARBA00023125"/>
    </source>
</evidence>
<dbReference type="EMBL" id="JAGRPV010000001">
    <property type="protein sequence ID" value="MDI4644028.1"/>
    <property type="molecule type" value="Genomic_DNA"/>
</dbReference>
<dbReference type="InterPro" id="IPR016032">
    <property type="entry name" value="Sig_transdc_resp-reg_C-effctor"/>
</dbReference>
<keyword evidence="2" id="KW-0902">Two-component regulatory system</keyword>
<dbReference type="Proteomes" id="UP001161691">
    <property type="component" value="Unassembled WGS sequence"/>
</dbReference>
<keyword evidence="11" id="KW-1185">Reference proteome</keyword>
<comment type="caution">
    <text evidence="6">Lacks conserved residue(s) required for the propagation of feature annotation.</text>
</comment>
<evidence type="ECO:0000259" key="8">
    <source>
        <dbReference type="PROSITE" id="PS50110"/>
    </source>
</evidence>
<evidence type="ECO:0000256" key="2">
    <source>
        <dbReference type="ARBA" id="ARBA00023012"/>
    </source>
</evidence>
<dbReference type="Gene3D" id="1.10.10.10">
    <property type="entry name" value="Winged helix-like DNA-binding domain superfamily/Winged helix DNA-binding domain"/>
    <property type="match status" value="1"/>
</dbReference>
<evidence type="ECO:0000256" key="6">
    <source>
        <dbReference type="PROSITE-ProRule" id="PRU00169"/>
    </source>
</evidence>
<dbReference type="CDD" id="cd00383">
    <property type="entry name" value="trans_reg_C"/>
    <property type="match status" value="1"/>
</dbReference>
<reference evidence="10" key="1">
    <citation type="submission" date="2023-04" db="EMBL/GenBank/DDBJ databases">
        <title>Comparative genomic analysis of Cohnella hashimotonis sp. nov., isolated from the International Space Station.</title>
        <authorList>
            <person name="Venkateswaran K."/>
            <person name="Simpson A."/>
        </authorList>
    </citation>
    <scope>NUCLEOTIDE SEQUENCE</scope>
    <source>
        <strain evidence="10">F6_2S_P_1</strain>
    </source>
</reference>
<keyword evidence="1" id="KW-0597">Phosphoprotein</keyword>
<dbReference type="InterPro" id="IPR001867">
    <property type="entry name" value="OmpR/PhoB-type_DNA-bd"/>
</dbReference>
<dbReference type="RefSeq" id="WP_282907060.1">
    <property type="nucleotide sequence ID" value="NZ_JAGRPV010000001.1"/>
</dbReference>
<evidence type="ECO:0000313" key="11">
    <source>
        <dbReference type="Proteomes" id="UP001161691"/>
    </source>
</evidence>
<accession>A0ABT6TB11</accession>
<gene>
    <name evidence="10" type="ORF">KB449_03610</name>
</gene>
<sequence length="241" mass="27285">MKRTKTVLIIKEEAWESHLAEQSLCKDGWRTIAVNWGPHGMRLFEDEPPDLAILKLKADSACAENLCQKIRERSHVPIIVVLPLRSDASALSVLYQGADAYLLSPVNSDELVAKAHAAYRRSAIYMNQVSHYASYGRGRLVIDYRKSNVGIDGRQVMLTNTEYALLTTICEGMNRILTRSELMRHILGYRIEVDTRSIDVHIKNIRRKLEANPREPEIVLTVRGRGYKLGLSKDDVNESAV</sequence>
<dbReference type="Pfam" id="PF00486">
    <property type="entry name" value="Trans_reg_C"/>
    <property type="match status" value="1"/>
</dbReference>
<keyword evidence="3" id="KW-0805">Transcription regulation</keyword>
<name>A0ABT6TB11_9BACL</name>
<dbReference type="Gene3D" id="3.40.50.2300">
    <property type="match status" value="1"/>
</dbReference>
<evidence type="ECO:0000256" key="3">
    <source>
        <dbReference type="ARBA" id="ARBA00023015"/>
    </source>
</evidence>
<comment type="caution">
    <text evidence="10">The sequence shown here is derived from an EMBL/GenBank/DDBJ whole genome shotgun (WGS) entry which is preliminary data.</text>
</comment>
<feature type="DNA-binding region" description="OmpR/PhoB-type" evidence="7">
    <location>
        <begin position="132"/>
        <end position="231"/>
    </location>
</feature>
<dbReference type="InterPro" id="IPR036388">
    <property type="entry name" value="WH-like_DNA-bd_sf"/>
</dbReference>
<dbReference type="PROSITE" id="PS51755">
    <property type="entry name" value="OMPR_PHOB"/>
    <property type="match status" value="1"/>
</dbReference>
<feature type="domain" description="OmpR/PhoB-type" evidence="9">
    <location>
        <begin position="132"/>
        <end position="231"/>
    </location>
</feature>
<evidence type="ECO:0000256" key="5">
    <source>
        <dbReference type="ARBA" id="ARBA00023163"/>
    </source>
</evidence>
<dbReference type="InterPro" id="IPR001789">
    <property type="entry name" value="Sig_transdc_resp-reg_receiver"/>
</dbReference>
<dbReference type="InterPro" id="IPR011006">
    <property type="entry name" value="CheY-like_superfamily"/>
</dbReference>
<evidence type="ECO:0000259" key="9">
    <source>
        <dbReference type="PROSITE" id="PS51755"/>
    </source>
</evidence>
<evidence type="ECO:0000256" key="7">
    <source>
        <dbReference type="PROSITE-ProRule" id="PRU01091"/>
    </source>
</evidence>
<dbReference type="SMART" id="SM00862">
    <property type="entry name" value="Trans_reg_C"/>
    <property type="match status" value="1"/>
</dbReference>
<dbReference type="SUPFAM" id="SSF46894">
    <property type="entry name" value="C-terminal effector domain of the bipartite response regulators"/>
    <property type="match status" value="1"/>
</dbReference>